<organism evidence="1 2">
    <name type="scientific">Marinactinospora thermotolerans DSM 45154</name>
    <dbReference type="NCBI Taxonomy" id="1122192"/>
    <lineage>
        <taxon>Bacteria</taxon>
        <taxon>Bacillati</taxon>
        <taxon>Actinomycetota</taxon>
        <taxon>Actinomycetes</taxon>
        <taxon>Streptosporangiales</taxon>
        <taxon>Nocardiopsidaceae</taxon>
        <taxon>Marinactinospora</taxon>
    </lineage>
</organism>
<keyword evidence="2" id="KW-1185">Reference proteome</keyword>
<gene>
    <name evidence="1" type="ORF">SAMN02745673_02435</name>
</gene>
<accession>A0A1T4R1K1</accession>
<evidence type="ECO:0000313" key="2">
    <source>
        <dbReference type="Proteomes" id="UP000190637"/>
    </source>
</evidence>
<evidence type="ECO:0000313" key="1">
    <source>
        <dbReference type="EMBL" id="SKA09874.1"/>
    </source>
</evidence>
<name>A0A1T4R1K1_9ACTN</name>
<dbReference type="EMBL" id="FUWS01000006">
    <property type="protein sequence ID" value="SKA09874.1"/>
    <property type="molecule type" value="Genomic_DNA"/>
</dbReference>
<sequence length="226" mass="24404">MAQLCGGQTRKGHPCRNRVAVAPCRHHTEEKMRARAERAARAIWGRSRHRGPRPPALLPAGHPGHGLVAEITVLWEGWLRGLAPGHCVEWESFSLFWPDAGCATLASAAHGCLRMASGGQRPPADPVAFTLQAADGSGTRRLTPRGRRVVTTLARREFGTARRLSRQATDAGLRGVARSLLVLGLCTCAARGALEGCACLALLRSTHEDPVVLLREEFHDRPPMAS</sequence>
<dbReference type="Proteomes" id="UP000190637">
    <property type="component" value="Unassembled WGS sequence"/>
</dbReference>
<dbReference type="AlphaFoldDB" id="A0A1T4R1K1"/>
<reference evidence="1 2" key="1">
    <citation type="submission" date="2017-02" db="EMBL/GenBank/DDBJ databases">
        <authorList>
            <person name="Peterson S.W."/>
        </authorList>
    </citation>
    <scope>NUCLEOTIDE SEQUENCE [LARGE SCALE GENOMIC DNA]</scope>
    <source>
        <strain evidence="1 2">DSM 45154</strain>
    </source>
</reference>
<protein>
    <submittedName>
        <fullName evidence="1">Uncharacterized protein</fullName>
    </submittedName>
</protein>
<proteinExistence type="predicted"/>